<evidence type="ECO:0000256" key="7">
    <source>
        <dbReference type="ARBA" id="ARBA00064882"/>
    </source>
</evidence>
<dbReference type="InterPro" id="IPR009014">
    <property type="entry name" value="Transketo_C/PFOR_II"/>
</dbReference>
<dbReference type="AlphaFoldDB" id="F7XN11"/>
<dbReference type="Gene3D" id="3.40.50.920">
    <property type="match status" value="1"/>
</dbReference>
<evidence type="ECO:0000256" key="5">
    <source>
        <dbReference type="ARBA" id="ARBA00048893"/>
    </source>
</evidence>
<comment type="subunit">
    <text evidence="1">Heterodimer composed of an alpha and a beta subunit.</text>
</comment>
<dbReference type="Proteomes" id="UP000006622">
    <property type="component" value="Chromosome"/>
</dbReference>
<dbReference type="NCBIfam" id="TIGR03710">
    <property type="entry name" value="OAFO_sf"/>
    <property type="match status" value="1"/>
</dbReference>
<dbReference type="STRING" id="679901.Mzhil_1266"/>
<comment type="catalytic activity">
    <reaction evidence="5">
        <text>a 2-oxocarboxylate + 2 oxidized [2Fe-2S]-[ferredoxin] + CoA = an acyl-CoA + 2 reduced [2Fe-2S]-[ferredoxin] + CO2 + H(+)</text>
        <dbReference type="Rhea" id="RHEA:42316"/>
        <dbReference type="Rhea" id="RHEA-COMP:10000"/>
        <dbReference type="Rhea" id="RHEA-COMP:10001"/>
        <dbReference type="ChEBI" id="CHEBI:15378"/>
        <dbReference type="ChEBI" id="CHEBI:16526"/>
        <dbReference type="ChEBI" id="CHEBI:33737"/>
        <dbReference type="ChEBI" id="CHEBI:33738"/>
        <dbReference type="ChEBI" id="CHEBI:35179"/>
        <dbReference type="ChEBI" id="CHEBI:57287"/>
        <dbReference type="ChEBI" id="CHEBI:58342"/>
        <dbReference type="EC" id="1.2.7.11"/>
    </reaction>
</comment>
<dbReference type="InterPro" id="IPR019752">
    <property type="entry name" value="Pyrv/ketoisovalerate_OxRed_cat"/>
</dbReference>
<dbReference type="FunFam" id="3.40.50.920:FF:000009">
    <property type="entry name" value="2-oxoglutarate ferredoxin oxidoreductase subunit alpha"/>
    <property type="match status" value="1"/>
</dbReference>
<dbReference type="Gene3D" id="3.40.920.10">
    <property type="entry name" value="Pyruvate-ferredoxin oxidoreductase, PFOR, domain III"/>
    <property type="match status" value="1"/>
</dbReference>
<comment type="catalytic activity">
    <reaction evidence="6">
        <text>2 oxidized [2Fe-2S]-[ferredoxin] + 2-oxoglutarate + CoA = succinyl-CoA + 2 reduced [2Fe-2S]-[ferredoxin] + CO2 + H(+)</text>
        <dbReference type="Rhea" id="RHEA:17297"/>
        <dbReference type="Rhea" id="RHEA-COMP:10000"/>
        <dbReference type="Rhea" id="RHEA-COMP:10001"/>
        <dbReference type="ChEBI" id="CHEBI:15378"/>
        <dbReference type="ChEBI" id="CHEBI:16526"/>
        <dbReference type="ChEBI" id="CHEBI:16810"/>
        <dbReference type="ChEBI" id="CHEBI:33737"/>
        <dbReference type="ChEBI" id="CHEBI:33738"/>
        <dbReference type="ChEBI" id="CHEBI:57287"/>
        <dbReference type="ChEBI" id="CHEBI:57292"/>
        <dbReference type="EC" id="1.2.7.3"/>
    </reaction>
</comment>
<dbReference type="GeneID" id="10822902"/>
<evidence type="ECO:0000313" key="15">
    <source>
        <dbReference type="Proteomes" id="UP000006622"/>
    </source>
</evidence>
<evidence type="ECO:0000256" key="10">
    <source>
        <dbReference type="ARBA" id="ARBA00076968"/>
    </source>
</evidence>
<feature type="domain" description="Pyruvate flavodoxin/ferredoxin oxidoreductase pyrimidine binding" evidence="13">
    <location>
        <begin position="208"/>
        <end position="444"/>
    </location>
</feature>
<dbReference type="PANTHER" id="PTHR32154:SF20">
    <property type="entry name" value="2-OXOGLUTARATE OXIDOREDUCTASE SUBUNIT KORA"/>
    <property type="match status" value="1"/>
</dbReference>
<organism evidence="14 15">
    <name type="scientific">Methanosalsum zhilinae (strain DSM 4017 / NBRC 107636 / OCM 62 / WeN5)</name>
    <name type="common">Methanohalophilus zhilinae</name>
    <dbReference type="NCBI Taxonomy" id="679901"/>
    <lineage>
        <taxon>Archaea</taxon>
        <taxon>Methanobacteriati</taxon>
        <taxon>Methanobacteriota</taxon>
        <taxon>Stenosarchaea group</taxon>
        <taxon>Methanomicrobia</taxon>
        <taxon>Methanosarcinales</taxon>
        <taxon>Methanosarcinaceae</taxon>
        <taxon>Methanosalsum</taxon>
    </lineage>
</organism>
<dbReference type="EC" id="1.2.7.3" evidence="8"/>
<dbReference type="OrthoDB" id="31112at2157"/>
<evidence type="ECO:0000256" key="11">
    <source>
        <dbReference type="ARBA" id="ARBA00079587"/>
    </source>
</evidence>
<dbReference type="KEGG" id="mzh:Mzhil_1266"/>
<accession>F7XN11</accession>
<dbReference type="GO" id="GO:0047553">
    <property type="term" value="F:2-oxoglutarate synthase activity"/>
    <property type="evidence" value="ECO:0007669"/>
    <property type="project" value="UniProtKB-EC"/>
</dbReference>
<feature type="domain" description="Pyruvate/ketoisovalerate oxidoreductase catalytic" evidence="12">
    <location>
        <begin position="13"/>
        <end position="173"/>
    </location>
</feature>
<dbReference type="GO" id="GO:0019164">
    <property type="term" value="F:pyruvate synthase activity"/>
    <property type="evidence" value="ECO:0007669"/>
    <property type="project" value="UniProtKB-ARBA"/>
</dbReference>
<protein>
    <recommendedName>
        <fullName evidence="9">2-oxoglutarate synthase subunit KorA</fullName>
        <ecNumber evidence="2">1.2.7.11</ecNumber>
        <ecNumber evidence="8">1.2.7.3</ecNumber>
    </recommendedName>
    <alternativeName>
        <fullName evidence="11">2-ketoglutarate oxidoreductase alpha chain</fullName>
    </alternativeName>
    <alternativeName>
        <fullName evidence="10">2-oxoglutarate-ferredoxin oxidoreductase subunit alpha</fullName>
    </alternativeName>
</protein>
<dbReference type="FunFam" id="3.40.50.970:FF:000022">
    <property type="entry name" value="2-oxoglutarate ferredoxin oxidoreductase alpha subunit"/>
    <property type="match status" value="1"/>
</dbReference>
<evidence type="ECO:0000259" key="12">
    <source>
        <dbReference type="Pfam" id="PF01558"/>
    </source>
</evidence>
<gene>
    <name evidence="14" type="ordered locus">Mzhil_1266</name>
</gene>
<dbReference type="GO" id="GO:0006979">
    <property type="term" value="P:response to oxidative stress"/>
    <property type="evidence" value="ECO:0007669"/>
    <property type="project" value="TreeGrafter"/>
</dbReference>
<dbReference type="InterPro" id="IPR022367">
    <property type="entry name" value="2-oxoacid/accept_OxRdtase_asu"/>
</dbReference>
<proteinExistence type="predicted"/>
<name>F7XN11_METZD</name>
<evidence type="ECO:0000313" key="14">
    <source>
        <dbReference type="EMBL" id="AEH61120.1"/>
    </source>
</evidence>
<dbReference type="GO" id="GO:0018491">
    <property type="term" value="F:2-oxobutyrate synthase activity"/>
    <property type="evidence" value="ECO:0007669"/>
    <property type="project" value="UniProtKB-ARBA"/>
</dbReference>
<dbReference type="SUPFAM" id="SSF53323">
    <property type="entry name" value="Pyruvate-ferredoxin oxidoreductase, PFOR, domain III"/>
    <property type="match status" value="1"/>
</dbReference>
<evidence type="ECO:0000256" key="2">
    <source>
        <dbReference type="ARBA" id="ARBA00012691"/>
    </source>
</evidence>
<dbReference type="SUPFAM" id="SSF52518">
    <property type="entry name" value="Thiamin diphosphate-binding fold (THDP-binding)"/>
    <property type="match status" value="1"/>
</dbReference>
<evidence type="ECO:0000256" key="6">
    <source>
        <dbReference type="ARBA" id="ARBA00052359"/>
    </source>
</evidence>
<evidence type="ECO:0000256" key="8">
    <source>
        <dbReference type="ARBA" id="ARBA00066947"/>
    </source>
</evidence>
<dbReference type="RefSeq" id="WP_013898557.1">
    <property type="nucleotide sequence ID" value="NC_015676.1"/>
</dbReference>
<dbReference type="InterPro" id="IPR002880">
    <property type="entry name" value="Pyrv_Fd/Flavodoxin_OxRdtase_N"/>
</dbReference>
<dbReference type="EMBL" id="CP002101">
    <property type="protein sequence ID" value="AEH61120.1"/>
    <property type="molecule type" value="Genomic_DNA"/>
</dbReference>
<dbReference type="CDD" id="cd07034">
    <property type="entry name" value="TPP_PYR_PFOR_IOR-alpha_like"/>
    <property type="match status" value="1"/>
</dbReference>
<dbReference type="InterPro" id="IPR029061">
    <property type="entry name" value="THDP-binding"/>
</dbReference>
<evidence type="ECO:0000256" key="4">
    <source>
        <dbReference type="ARBA" id="ARBA00023317"/>
    </source>
</evidence>
<keyword evidence="3" id="KW-0560">Oxidoreductase</keyword>
<keyword evidence="15" id="KW-1185">Reference proteome</keyword>
<dbReference type="HOGENOM" id="CLU_017038_1_0_2"/>
<sequence length="574" mass="63072">MSVDLNIKIGGEAGQGLQTISSVLAKTLLRGGYNVFESQYFLSRIRGGHNYSEIRVSDEEILSKKENVDILIALDRSSIDQHIDELSDGVILIDKNEINIEDEISSIFHVPFSDIAEDVSGNKLYTNTVATGAALGLLCYDFEYLAEVLTDSFSSKGDEVVQKNIDAAKAGYDYSQENYSQKCHFSLQSIDNTSKKMLITGNEAIGLGAISAGLKFLSAYPMSPSTGALTYVAQKADQYNIIVEQAEDEIAALNMAIGASFAGTRSMVTTSGGGFSLMAEALGLAGITETPVVIYIGQRPGPATGLPTMTEQGDLEFVIHASQGEFPRCILAPATAEDAFYLTARAFNIADKYQIPVFILADQYLVDSSFTSKIFETSRISRDRHILSADEIESAGEYKRYKITDSGVSPRAVPGVTKELVMADSDEHNEIGHIDQTSENRIRMNNKRLRKMEGLKNEIYPPRIYGSKRPDLTFVGWGSTYGPLKESVDILNKNGAHVNLIHFNEVYPLPAKEIQNIFSDVEKCVCVENNATGQFARVLKIETGVEISDTILKYDGLPFTADYIINKVHERKMI</sequence>
<dbReference type="Pfam" id="PF01558">
    <property type="entry name" value="POR"/>
    <property type="match status" value="1"/>
</dbReference>
<evidence type="ECO:0000256" key="9">
    <source>
        <dbReference type="ARBA" id="ARBA00071398"/>
    </source>
</evidence>
<evidence type="ECO:0000259" key="13">
    <source>
        <dbReference type="Pfam" id="PF01855"/>
    </source>
</evidence>
<dbReference type="EC" id="1.2.7.11" evidence="2"/>
<reference evidence="14 15" key="1">
    <citation type="submission" date="2010-07" db="EMBL/GenBank/DDBJ databases">
        <title>The complete genome of Methanosalsum zhilinae DSM 4017.</title>
        <authorList>
            <consortium name="US DOE Joint Genome Institute (JGI-PGF)"/>
            <person name="Lucas S."/>
            <person name="Copeland A."/>
            <person name="Lapidus A."/>
            <person name="Glavina del Rio T."/>
            <person name="Dalin E."/>
            <person name="Tice H."/>
            <person name="Bruce D."/>
            <person name="Goodwin L."/>
            <person name="Pitluck S."/>
            <person name="Kyrpides N."/>
            <person name="Mavromatis K."/>
            <person name="Ovchinnikova G."/>
            <person name="Daligault H."/>
            <person name="Detter J.C."/>
            <person name="Han C."/>
            <person name="Tapia R."/>
            <person name="Larimer F."/>
            <person name="Land M."/>
            <person name="Hauser L."/>
            <person name="Markowitz V."/>
            <person name="Cheng J.-F."/>
            <person name="Hugenholtz P."/>
            <person name="Woyke T."/>
            <person name="Wu D."/>
            <person name="Spring S."/>
            <person name="Schueler E."/>
            <person name="Brambilla E."/>
            <person name="Klenk H.-P."/>
            <person name="Eisen J.A."/>
        </authorList>
    </citation>
    <scope>NUCLEOTIDE SEQUENCE [LARGE SCALE GENOMIC DNA]</scope>
    <source>
        <strain evidence="15">DSM 4017 / NBRC 107636 / OCM 62 / WeN5</strain>
    </source>
</reference>
<evidence type="ECO:0000256" key="1">
    <source>
        <dbReference type="ARBA" id="ARBA00011631"/>
    </source>
</evidence>
<dbReference type="PANTHER" id="PTHR32154">
    <property type="entry name" value="PYRUVATE-FLAVODOXIN OXIDOREDUCTASE-RELATED"/>
    <property type="match status" value="1"/>
</dbReference>
<evidence type="ECO:0000256" key="3">
    <source>
        <dbReference type="ARBA" id="ARBA00023002"/>
    </source>
</evidence>
<dbReference type="Pfam" id="PF01855">
    <property type="entry name" value="POR_N"/>
    <property type="match status" value="1"/>
</dbReference>
<keyword evidence="4 14" id="KW-0670">Pyruvate</keyword>
<comment type="subunit">
    <text evidence="7">Heterotetramer of the KorA, KorB, KorC and KorD subunits.</text>
</comment>
<dbReference type="InterPro" id="IPR050722">
    <property type="entry name" value="Pyruvate:ferred/Flavod_OxRd"/>
</dbReference>
<dbReference type="Gene3D" id="3.40.50.970">
    <property type="match status" value="1"/>
</dbReference>
<dbReference type="InterPro" id="IPR002869">
    <property type="entry name" value="Pyrv_flavodox_OxRed_cen"/>
</dbReference>
<dbReference type="SUPFAM" id="SSF52922">
    <property type="entry name" value="TK C-terminal domain-like"/>
    <property type="match status" value="1"/>
</dbReference>